<dbReference type="Xenbase" id="XB-GENE-6455203">
    <property type="gene designation" value="tdrd1"/>
</dbReference>
<evidence type="ECO:0000259" key="7">
    <source>
        <dbReference type="PROSITE" id="PS50865"/>
    </source>
</evidence>
<dbReference type="PROSITE" id="PS50865">
    <property type="entry name" value="ZF_MYND_2"/>
    <property type="match status" value="1"/>
</dbReference>
<evidence type="ECO:0000256" key="3">
    <source>
        <dbReference type="ARBA" id="ARBA00022833"/>
    </source>
</evidence>
<reference evidence="8" key="1">
    <citation type="journal article" date="2010" name="Science">
        <title>The genome of the Western clawed frog Xenopus tropicalis.</title>
        <authorList>
            <person name="Hellsten U."/>
            <person name="Harland R.M."/>
            <person name="Gilchrist M.J."/>
            <person name="Hendrix D."/>
            <person name="Jurka J."/>
            <person name="Kapitonov V."/>
            <person name="Ovcharenko I."/>
            <person name="Putnam N.H."/>
            <person name="Shu S."/>
            <person name="Taher L."/>
            <person name="Blitz I.L."/>
            <person name="Blumberg B."/>
            <person name="Dichmann D.S."/>
            <person name="Dubchak I."/>
            <person name="Amaya E."/>
            <person name="Detter J.C."/>
            <person name="Fletcher R."/>
            <person name="Gerhard D.S."/>
            <person name="Goodstein D."/>
            <person name="Graves T."/>
            <person name="Grigoriev I.V."/>
            <person name="Grimwood J."/>
            <person name="Kawashima T."/>
            <person name="Lindquist E."/>
            <person name="Lucas S.M."/>
            <person name="Mead P.E."/>
            <person name="Mitros T."/>
            <person name="Ogino H."/>
            <person name="Ohta Y."/>
            <person name="Poliakov A.V."/>
            <person name="Pollet N."/>
            <person name="Robert J."/>
            <person name="Salamov A."/>
            <person name="Sater A.K."/>
            <person name="Schmutz J."/>
            <person name="Terry A."/>
            <person name="Vize P.D."/>
            <person name="Warren W.C."/>
            <person name="Wells D."/>
            <person name="Wills A."/>
            <person name="Wilson R.K."/>
            <person name="Zimmerman L.B."/>
            <person name="Zorn A.M."/>
            <person name="Grainger R."/>
            <person name="Grammer T."/>
            <person name="Khokha M.K."/>
            <person name="Richardson P.M."/>
            <person name="Rokhsar D.S."/>
        </authorList>
    </citation>
    <scope>NUCLEOTIDE SEQUENCE [LARGE SCALE GENOMIC DNA]</scope>
    <source>
        <strain evidence="8">Nigerian</strain>
    </source>
</reference>
<feature type="compositionally biased region" description="Basic and acidic residues" evidence="5">
    <location>
        <begin position="889"/>
        <end position="905"/>
    </location>
</feature>
<evidence type="ECO:0000256" key="2">
    <source>
        <dbReference type="ARBA" id="ARBA00022771"/>
    </source>
</evidence>
<feature type="region of interest" description="Disordered" evidence="5">
    <location>
        <begin position="1"/>
        <end position="79"/>
    </location>
</feature>
<reference evidence="10" key="3">
    <citation type="submission" date="2025-04" db="UniProtKB">
        <authorList>
            <consortium name="RefSeq"/>
        </authorList>
    </citation>
    <scope>IDENTIFICATION</scope>
    <source>
        <strain evidence="10">Nigerian</strain>
        <tissue evidence="10">Liver and blood</tissue>
    </source>
</reference>
<dbReference type="AGR" id="Xenbase:XB-GENE-6455203"/>
<keyword evidence="3" id="KW-0862">Zinc</keyword>
<feature type="domain" description="MYND-type" evidence="7">
    <location>
        <begin position="103"/>
        <end position="139"/>
    </location>
</feature>
<dbReference type="FunFam" id="2.30.30.140:FF:000018">
    <property type="entry name" value="Serine/threonine-protein kinase 31"/>
    <property type="match status" value="4"/>
</dbReference>
<dbReference type="SMART" id="SM00333">
    <property type="entry name" value="TUDOR"/>
    <property type="match status" value="4"/>
</dbReference>
<gene>
    <name evidence="8 10 11" type="primary">tdrd1</name>
</gene>
<dbReference type="GO" id="GO:0007283">
    <property type="term" value="P:spermatogenesis"/>
    <property type="evidence" value="ECO:0000318"/>
    <property type="project" value="GO_Central"/>
</dbReference>
<dbReference type="RefSeq" id="XP_004919429.1">
    <property type="nucleotide sequence ID" value="XM_004919372.4"/>
</dbReference>
<evidence type="ECO:0000256" key="1">
    <source>
        <dbReference type="ARBA" id="ARBA00022723"/>
    </source>
</evidence>
<dbReference type="PROSITE" id="PS01360">
    <property type="entry name" value="ZF_MYND_1"/>
    <property type="match status" value="1"/>
</dbReference>
<protein>
    <submittedName>
        <fullName evidence="8">Tudor domain containing 1</fullName>
    </submittedName>
    <submittedName>
        <fullName evidence="10">Tudor domain-containing protein 1 isoform X1</fullName>
    </submittedName>
</protein>
<feature type="domain" description="Tudor" evidence="6">
    <location>
        <begin position="985"/>
        <end position="1043"/>
    </location>
</feature>
<dbReference type="SUPFAM" id="SSF63748">
    <property type="entry name" value="Tudor/PWWP/MBT"/>
    <property type="match status" value="4"/>
</dbReference>
<feature type="domain" description="Tudor" evidence="6">
    <location>
        <begin position="474"/>
        <end position="533"/>
    </location>
</feature>
<dbReference type="InterPro" id="IPR035437">
    <property type="entry name" value="SNase_OB-fold_sf"/>
</dbReference>
<evidence type="ECO:0000313" key="10">
    <source>
        <dbReference type="RefSeq" id="XP_004919429.1"/>
    </source>
</evidence>
<keyword evidence="2 4" id="KW-0863">Zinc-finger</keyword>
<keyword evidence="1" id="KW-0479">Metal-binding</keyword>
<dbReference type="Gene3D" id="6.10.140.2220">
    <property type="match status" value="1"/>
</dbReference>
<dbReference type="InterPro" id="IPR047376">
    <property type="entry name" value="Tudor_TDRD1_rpt1"/>
</dbReference>
<dbReference type="OMA" id="YCSAQKS"/>
<dbReference type="PROSITE" id="PS50304">
    <property type="entry name" value="TUDOR"/>
    <property type="match status" value="4"/>
</dbReference>
<dbReference type="PANTHER" id="PTHR22948">
    <property type="entry name" value="TUDOR DOMAIN CONTAINING PROTEIN"/>
    <property type="match status" value="1"/>
</dbReference>
<feature type="region of interest" description="Disordered" evidence="5">
    <location>
        <begin position="833"/>
        <end position="918"/>
    </location>
</feature>
<dbReference type="InterPro" id="IPR002999">
    <property type="entry name" value="Tudor"/>
</dbReference>
<dbReference type="GO" id="GO:0008270">
    <property type="term" value="F:zinc ion binding"/>
    <property type="evidence" value="ECO:0007669"/>
    <property type="project" value="UniProtKB-KW"/>
</dbReference>
<dbReference type="GeneID" id="100216261"/>
<dbReference type="InterPro" id="IPR002893">
    <property type="entry name" value="Znf_MYND"/>
</dbReference>
<dbReference type="Pfam" id="PF00567">
    <property type="entry name" value="TUDOR"/>
    <property type="match status" value="4"/>
</dbReference>
<dbReference type="GeneTree" id="ENSGT00940000158754"/>
<keyword evidence="9" id="KW-1185">Reference proteome</keyword>
<evidence type="ECO:0000256" key="4">
    <source>
        <dbReference type="PROSITE-ProRule" id="PRU00134"/>
    </source>
</evidence>
<dbReference type="Gene3D" id="2.30.30.140">
    <property type="match status" value="4"/>
</dbReference>
<evidence type="ECO:0000313" key="8">
    <source>
        <dbReference type="Ensembl" id="ENSXETP00000081890"/>
    </source>
</evidence>
<feature type="region of interest" description="Disordered" evidence="5">
    <location>
        <begin position="150"/>
        <end position="173"/>
    </location>
</feature>
<dbReference type="OrthoDB" id="341421at2759"/>
<feature type="domain" description="Tudor" evidence="6">
    <location>
        <begin position="698"/>
        <end position="756"/>
    </location>
</feature>
<dbReference type="Pfam" id="PF01753">
    <property type="entry name" value="zf-MYND"/>
    <property type="match status" value="1"/>
</dbReference>
<proteinExistence type="predicted"/>
<dbReference type="AlphaFoldDB" id="A0A6I8RMG9"/>
<accession>A0A6I8RMG9</accession>
<dbReference type="CTD" id="56165"/>
<dbReference type="GO" id="GO:0034587">
    <property type="term" value="P:piRNA processing"/>
    <property type="evidence" value="ECO:0000318"/>
    <property type="project" value="GO_Central"/>
</dbReference>
<feature type="domain" description="Tudor" evidence="6">
    <location>
        <begin position="247"/>
        <end position="307"/>
    </location>
</feature>
<dbReference type="GO" id="GO:0030719">
    <property type="term" value="P:P granule organization"/>
    <property type="evidence" value="ECO:0000318"/>
    <property type="project" value="GO_Central"/>
</dbReference>
<organism evidence="8">
    <name type="scientific">Xenopus tropicalis</name>
    <name type="common">Western clawed frog</name>
    <name type="synonym">Silurana tropicalis</name>
    <dbReference type="NCBI Taxonomy" id="8364"/>
    <lineage>
        <taxon>Eukaryota</taxon>
        <taxon>Metazoa</taxon>
        <taxon>Chordata</taxon>
        <taxon>Craniata</taxon>
        <taxon>Vertebrata</taxon>
        <taxon>Euteleostomi</taxon>
        <taxon>Amphibia</taxon>
        <taxon>Batrachia</taxon>
        <taxon>Anura</taxon>
        <taxon>Pipoidea</taxon>
        <taxon>Pipidae</taxon>
        <taxon>Xenopodinae</taxon>
        <taxon>Xenopus</taxon>
        <taxon>Silurana</taxon>
    </lineage>
</organism>
<evidence type="ECO:0000313" key="11">
    <source>
        <dbReference type="Xenbase" id="XB-GENE-6455203"/>
    </source>
</evidence>
<dbReference type="Bgee" id="ENSXETG00000040757">
    <property type="expression patterns" value="Expressed in testis and 8 other cell types or tissues"/>
</dbReference>
<evidence type="ECO:0000313" key="9">
    <source>
        <dbReference type="Proteomes" id="UP000008143"/>
    </source>
</evidence>
<dbReference type="CDD" id="cd20408">
    <property type="entry name" value="Tudor_TDRD1_rpt1"/>
    <property type="match status" value="1"/>
</dbReference>
<dbReference type="SUPFAM" id="SSF50199">
    <property type="entry name" value="Staphylococcal nuclease"/>
    <property type="match status" value="1"/>
</dbReference>
<dbReference type="PANTHER" id="PTHR22948:SF4">
    <property type="entry name" value="TUDOR DOMAIN-CONTAINING PROTEIN 1"/>
    <property type="match status" value="1"/>
</dbReference>
<sequence>MTQKVHRANEIQIRAPQPSLRCPRSFPPFPLFTDGAAKNDGSEGIPDNSKGKEIKKIVGSDMDVKGPALKPRSSPSSSESILSIGYEPTLFNSIKPVARPTSCNHCGLYGARRCSQCRQAYYCSADCQRKDWSAHSIFCKPLAAKEQGACRSPTGGGEQIVPRRGEASPVGNSPKTEELVKKIMFSDLQESGLREGKESQGFVLDFLSPSKFNIQVCNTKSLDSLVKVSTLLKEIYTKPENLKKGYTPAIGEVCVARYAQDQNWYRVMVHSLDAQMKMAQVLYLDYGNTEAVSIDDVQQMHKDVELFPPSAIKCFLANIAAPPCGWTPECLVDVRKLLLGKKVTFTVLRIEQEEPPIYGVDVTLPSSGDRVGKYLLDKGYCFSPEVKSKMKRCSSETDSILDKAANPEETSTELPPTLKVVSVSAGDIFNAVITDIQTPSRFFCQQLQNGQQLAELMESMEKHYKTAPVSPGFSPIAGEICSALFTEDNRWYRATVLDRVSEDSALVGYVDFGNVEHLPVSRLRPIPARMLAFPLQAIQCSLEGVRPASKTWTKEATTKMASLVANKMITVRVITESEGSLMVELLDGSVNPELDIARQLILAGLAVDKEAGVGMDEGSSGALAGTGGELMDDSGAKPGQWTSAELPLGRAVDVSVCMLYSPGEFFCQLCNEKDAKSLTELNRSLGQHCQKGSATQYNPKAGKICCAFFSGDGNWYRAMVMGVEQKGTKVRFMDYGNTEELEAGELCDIPSQLLELPFQAIRCSLTGVKPIGEKWDRDAIIAFQSSVAGVKLKAKAVGKNDNGYRVELVASESGSSVSEALIAEKVAVHDTAQEAGEAGDSHPPRQKPTGRAENISMDGSGDKGPQSTKTHTPKVPDQRETLQASPAPPKEKEACVRTPPREDSPSKTNGPPQGTKMEEAGVARCWTSIELPLHEAAQALVLCVISPDLFYAFPKENRVDVGKLQQTMIEMAAYCSIQSDCQNFRPAVGDACCARFTGDGQWYRAIVLGTSETEAEVAYADYGNTESLPYSSLVAIKESFLDPPVQIIKCRLTGVKPLDAEWIPAATRLLRHILLGCQLTVTAMALQAGVHSVAVEIMKETGALLVQDKLINEGMARQSNSGVNKSQCKERDECCCCQDLRIRVEKMEAILQHLMNELELKAPRN</sequence>
<dbReference type="SUPFAM" id="SSF144232">
    <property type="entry name" value="HIT/MYND zinc finger-like"/>
    <property type="match status" value="1"/>
</dbReference>
<feature type="compositionally biased region" description="Basic and acidic residues" evidence="5">
    <location>
        <begin position="49"/>
        <end position="64"/>
    </location>
</feature>
<dbReference type="KEGG" id="xtr:100216261"/>
<dbReference type="GO" id="GO:0043186">
    <property type="term" value="C:P granule"/>
    <property type="evidence" value="ECO:0000318"/>
    <property type="project" value="GO_Central"/>
</dbReference>
<evidence type="ECO:0000259" key="6">
    <source>
        <dbReference type="PROSITE" id="PS50304"/>
    </source>
</evidence>
<dbReference type="InterPro" id="IPR047377">
    <property type="entry name" value="Tudor_TDRD1_rpt2"/>
</dbReference>
<dbReference type="CDD" id="cd20411">
    <property type="entry name" value="Tudor_TDRD1_rpt4"/>
    <property type="match status" value="1"/>
</dbReference>
<dbReference type="Ensembl" id="ENSXETT00000072904">
    <property type="protein sequence ID" value="ENSXETP00000081890"/>
    <property type="gene ID" value="ENSXETG00000040757"/>
</dbReference>
<reference evidence="8" key="2">
    <citation type="submission" date="2020-05" db="UniProtKB">
        <authorList>
            <consortium name="Ensembl"/>
        </authorList>
    </citation>
    <scope>IDENTIFICATION</scope>
</reference>
<evidence type="ECO:0000256" key="5">
    <source>
        <dbReference type="SAM" id="MobiDB-lite"/>
    </source>
</evidence>
<dbReference type="InterPro" id="IPR050621">
    <property type="entry name" value="Tudor_domain_containing"/>
</dbReference>
<name>A0A6I8RMG9_XENTR</name>
<dbReference type="Proteomes" id="UP000008143">
    <property type="component" value="Chromosome 7"/>
</dbReference>
<dbReference type="Gene3D" id="2.40.50.90">
    <property type="match status" value="4"/>
</dbReference>
<dbReference type="CDD" id="cd20409">
    <property type="entry name" value="Tudor_TDRD1_rpt2"/>
    <property type="match status" value="1"/>
</dbReference>